<keyword evidence="3" id="KW-1185">Reference proteome</keyword>
<dbReference type="AlphaFoldDB" id="A0A8H5GGX9"/>
<feature type="compositionally biased region" description="Low complexity" evidence="1">
    <location>
        <begin position="67"/>
        <end position="77"/>
    </location>
</feature>
<name>A0A8H5GGX9_9AGAR</name>
<comment type="caution">
    <text evidence="2">The sequence shown here is derived from an EMBL/GenBank/DDBJ whole genome shotgun (WGS) entry which is preliminary data.</text>
</comment>
<reference evidence="2 3" key="1">
    <citation type="journal article" date="2020" name="ISME J.">
        <title>Uncovering the hidden diversity of litter-decomposition mechanisms in mushroom-forming fungi.</title>
        <authorList>
            <person name="Floudas D."/>
            <person name="Bentzer J."/>
            <person name="Ahren D."/>
            <person name="Johansson T."/>
            <person name="Persson P."/>
            <person name="Tunlid A."/>
        </authorList>
    </citation>
    <scope>NUCLEOTIDE SEQUENCE [LARGE SCALE GENOMIC DNA]</scope>
    <source>
        <strain evidence="2 3">CBS 291.85</strain>
    </source>
</reference>
<dbReference type="EMBL" id="JAACJM010000031">
    <property type="protein sequence ID" value="KAF5364798.1"/>
    <property type="molecule type" value="Genomic_DNA"/>
</dbReference>
<feature type="region of interest" description="Disordered" evidence="1">
    <location>
        <begin position="66"/>
        <end position="89"/>
    </location>
</feature>
<sequence>MFSTPLRSRSESYSSTTSSASASKAFVILKPSTYIQKRTQPQSLAQGPVVPTPVHPVIQSIRYGRRTTSLLPTMSMPTPSPPMAMPDLLHPLHSHRLRHPPLTLTDQVNHLPPLTDPLPLHVEKQHETWNS</sequence>
<protein>
    <submittedName>
        <fullName evidence="2">Uncharacterized protein</fullName>
    </submittedName>
</protein>
<evidence type="ECO:0000313" key="2">
    <source>
        <dbReference type="EMBL" id="KAF5364798.1"/>
    </source>
</evidence>
<dbReference type="Proteomes" id="UP000559256">
    <property type="component" value="Unassembled WGS sequence"/>
</dbReference>
<organism evidence="2 3">
    <name type="scientific">Tetrapyrgos nigripes</name>
    <dbReference type="NCBI Taxonomy" id="182062"/>
    <lineage>
        <taxon>Eukaryota</taxon>
        <taxon>Fungi</taxon>
        <taxon>Dikarya</taxon>
        <taxon>Basidiomycota</taxon>
        <taxon>Agaricomycotina</taxon>
        <taxon>Agaricomycetes</taxon>
        <taxon>Agaricomycetidae</taxon>
        <taxon>Agaricales</taxon>
        <taxon>Marasmiineae</taxon>
        <taxon>Marasmiaceae</taxon>
        <taxon>Tetrapyrgos</taxon>
    </lineage>
</organism>
<gene>
    <name evidence="2" type="ORF">D9758_009292</name>
</gene>
<evidence type="ECO:0000313" key="3">
    <source>
        <dbReference type="Proteomes" id="UP000559256"/>
    </source>
</evidence>
<evidence type="ECO:0000256" key="1">
    <source>
        <dbReference type="SAM" id="MobiDB-lite"/>
    </source>
</evidence>
<proteinExistence type="predicted"/>
<accession>A0A8H5GGX9</accession>